<keyword evidence="3" id="KW-1185">Reference proteome</keyword>
<dbReference type="RefSeq" id="WP_160111340.1">
    <property type="nucleotide sequence ID" value="NZ_FNVG01000005.1"/>
</dbReference>
<dbReference type="Proteomes" id="UP000236721">
    <property type="component" value="Unassembled WGS sequence"/>
</dbReference>
<evidence type="ECO:0000313" key="2">
    <source>
        <dbReference type="EMBL" id="SEF94166.1"/>
    </source>
</evidence>
<keyword evidence="1" id="KW-0812">Transmembrane</keyword>
<feature type="transmembrane region" description="Helical" evidence="1">
    <location>
        <begin position="31"/>
        <end position="50"/>
    </location>
</feature>
<keyword evidence="1" id="KW-0472">Membrane</keyword>
<keyword evidence="1" id="KW-1133">Transmembrane helix</keyword>
<protein>
    <submittedName>
        <fullName evidence="2">Uncharacterized protein</fullName>
    </submittedName>
</protein>
<evidence type="ECO:0000313" key="3">
    <source>
        <dbReference type="Proteomes" id="UP000236721"/>
    </source>
</evidence>
<accession>A0A1H5W4K1</accession>
<gene>
    <name evidence="2" type="ORF">SAMN04488244_105124</name>
</gene>
<name>A0A1H5W4K1_9VIBR</name>
<dbReference type="EMBL" id="FNVG01000005">
    <property type="protein sequence ID" value="SEF94166.1"/>
    <property type="molecule type" value="Genomic_DNA"/>
</dbReference>
<proteinExistence type="predicted"/>
<dbReference type="AlphaFoldDB" id="A0A1H5W4K1"/>
<sequence>MQNNYIKELAIKTYQEEQVTISRVKRKRVFYRHRMFVGYVLLFALSFLYYG</sequence>
<evidence type="ECO:0000256" key="1">
    <source>
        <dbReference type="SAM" id="Phobius"/>
    </source>
</evidence>
<organism evidence="2 3">
    <name type="scientific">Vibrio hangzhouensis</name>
    <dbReference type="NCBI Taxonomy" id="462991"/>
    <lineage>
        <taxon>Bacteria</taxon>
        <taxon>Pseudomonadati</taxon>
        <taxon>Pseudomonadota</taxon>
        <taxon>Gammaproteobacteria</taxon>
        <taxon>Vibrionales</taxon>
        <taxon>Vibrionaceae</taxon>
        <taxon>Vibrio</taxon>
    </lineage>
</organism>
<reference evidence="3" key="1">
    <citation type="submission" date="2016-10" db="EMBL/GenBank/DDBJ databases">
        <authorList>
            <person name="Varghese N."/>
            <person name="Submissions S."/>
        </authorList>
    </citation>
    <scope>NUCLEOTIDE SEQUENCE [LARGE SCALE GENOMIC DNA]</scope>
    <source>
        <strain evidence="3">CGMCC 1.7062</strain>
    </source>
</reference>